<keyword evidence="2" id="KW-1185">Reference proteome</keyword>
<dbReference type="EMBL" id="CP095785">
    <property type="protein sequence ID" value="XAG30371.1"/>
    <property type="molecule type" value="Genomic_DNA"/>
</dbReference>
<organism evidence="1 2">
    <name type="scientific">Proteus faecis</name>
    <dbReference type="NCBI Taxonomy" id="2050967"/>
    <lineage>
        <taxon>Bacteria</taxon>
        <taxon>Pseudomonadati</taxon>
        <taxon>Pseudomonadota</taxon>
        <taxon>Gammaproteobacteria</taxon>
        <taxon>Enterobacterales</taxon>
        <taxon>Morganellaceae</taxon>
        <taxon>Proteus</taxon>
    </lineage>
</organism>
<name>A0ABZ3EGH9_9GAMM</name>
<evidence type="ECO:0000313" key="1">
    <source>
        <dbReference type="EMBL" id="XAG30371.1"/>
    </source>
</evidence>
<reference evidence="1 2" key="1">
    <citation type="submission" date="2022-03" db="EMBL/GenBank/DDBJ databases">
        <title>Sea Food Isolates.</title>
        <authorList>
            <person name="Li C."/>
        </authorList>
    </citation>
    <scope>NUCLEOTIDE SEQUENCE [LARGE SCALE GENOMIC DNA]</scope>
    <source>
        <strain evidence="1 2">19MO01SH08</strain>
    </source>
</reference>
<sequence length="82" mass="8667">MGNKINAQVTGGSIDITIKPLRVHQLQDGAINGLYGLSKDMKPSIVPGLLGGVGSAFTTEATNALMQNKIKEVKEKNSESKN</sequence>
<gene>
    <name evidence="1" type="ORF">MYW70_10330</name>
</gene>
<accession>A0ABZ3EGH9</accession>
<protein>
    <recommendedName>
        <fullName evidence="3">AsmA-like C-terminal domain-containing protein</fullName>
    </recommendedName>
</protein>
<dbReference type="RefSeq" id="WP_185900881.1">
    <property type="nucleotide sequence ID" value="NZ_CP095785.1"/>
</dbReference>
<proteinExistence type="predicted"/>
<evidence type="ECO:0000313" key="2">
    <source>
        <dbReference type="Proteomes" id="UP001438077"/>
    </source>
</evidence>
<evidence type="ECO:0008006" key="3">
    <source>
        <dbReference type="Google" id="ProtNLM"/>
    </source>
</evidence>
<dbReference type="Proteomes" id="UP001438077">
    <property type="component" value="Chromosome"/>
</dbReference>